<dbReference type="NCBIfam" id="TIGR01733">
    <property type="entry name" value="AA-adenyl-dom"/>
    <property type="match status" value="1"/>
</dbReference>
<protein>
    <submittedName>
        <fullName evidence="4">Amino acid adenylation domain-containing protein</fullName>
    </submittedName>
</protein>
<feature type="non-terminal residue" evidence="4">
    <location>
        <position position="597"/>
    </location>
</feature>
<dbReference type="InterPro" id="IPR000873">
    <property type="entry name" value="AMP-dep_synth/lig_dom"/>
</dbReference>
<dbReference type="Pfam" id="PF00501">
    <property type="entry name" value="AMP-binding"/>
    <property type="match status" value="1"/>
</dbReference>
<dbReference type="InterPro" id="IPR020845">
    <property type="entry name" value="AMP-binding_CS"/>
</dbReference>
<dbReference type="PRINTS" id="PR00154">
    <property type="entry name" value="AMPBINDING"/>
</dbReference>
<keyword evidence="5" id="KW-1185">Reference proteome</keyword>
<organism evidence="4 5">
    <name type="scientific">Flavobacterium psychroterrae</name>
    <dbReference type="NCBI Taxonomy" id="2133767"/>
    <lineage>
        <taxon>Bacteria</taxon>
        <taxon>Pseudomonadati</taxon>
        <taxon>Bacteroidota</taxon>
        <taxon>Flavobacteriia</taxon>
        <taxon>Flavobacteriales</taxon>
        <taxon>Flavobacteriaceae</taxon>
        <taxon>Flavobacterium</taxon>
    </lineage>
</organism>
<dbReference type="PANTHER" id="PTHR44845">
    <property type="entry name" value="CARRIER DOMAIN-CONTAINING PROTEIN"/>
    <property type="match status" value="1"/>
</dbReference>
<dbReference type="SUPFAM" id="SSF56801">
    <property type="entry name" value="Acetyl-CoA synthetase-like"/>
    <property type="match status" value="1"/>
</dbReference>
<dbReference type="Proteomes" id="UP000722625">
    <property type="component" value="Unassembled WGS sequence"/>
</dbReference>
<dbReference type="EMBL" id="JAGYVZ010000009">
    <property type="protein sequence ID" value="MBS7231495.1"/>
    <property type="molecule type" value="Genomic_DNA"/>
</dbReference>
<keyword evidence="2" id="KW-0597">Phosphoprotein</keyword>
<evidence type="ECO:0000313" key="4">
    <source>
        <dbReference type="EMBL" id="MBS7231495.1"/>
    </source>
</evidence>
<dbReference type="CDD" id="cd05930">
    <property type="entry name" value="A_NRPS"/>
    <property type="match status" value="1"/>
</dbReference>
<dbReference type="InterPro" id="IPR042099">
    <property type="entry name" value="ANL_N_sf"/>
</dbReference>
<feature type="domain" description="AMP-dependent synthetase/ligase" evidence="3">
    <location>
        <begin position="246"/>
        <end position="585"/>
    </location>
</feature>
<proteinExistence type="predicted"/>
<gene>
    <name evidence="4" type="ORF">KHA90_10720</name>
</gene>
<dbReference type="InterPro" id="IPR020459">
    <property type="entry name" value="AMP-binding"/>
</dbReference>
<dbReference type="Gene3D" id="3.40.50.12780">
    <property type="entry name" value="N-terminal domain of ligase-like"/>
    <property type="match status" value="1"/>
</dbReference>
<accession>A0ABS5PB24</accession>
<dbReference type="RefSeq" id="WP_213299101.1">
    <property type="nucleotide sequence ID" value="NZ_JAGYVZ010000009.1"/>
</dbReference>
<name>A0ABS5PB24_9FLAO</name>
<evidence type="ECO:0000256" key="2">
    <source>
        <dbReference type="ARBA" id="ARBA00022553"/>
    </source>
</evidence>
<sequence>MDISKLPNKNNFISKYWKKKAANRERVFLLNAEQKTLPNIIINTTELSYFSKLTNNKPLAQYAVLSAVYSFLLTKLTYEFDGYIVSNYKEHNNPLLLSFPIDLKVSFKEYLQTVKYEILEVLKYSDFNDQDLYNKIDFGSLSSFSNFGLKLNGNVTIDCNGILFDIEISDESLKIKVSYLQEFINESLVKCLANHFKHFIVDLEKYIDSSLSNYPLLSALEKSTLLESFNATTVSYPEDKTIVDLFESQVFRTPNNIAVVYEDVKLTYQELNERANQLGAYLRVTYGVGPDDLIGIRLERSELMLISILGILKAGGAYVPIDPGYPAERISYIEKDSNCKVVIDREELLSFDKVCTDFAKTNISKINKPTDLAYVIYTSGTTGNPKGVMISHTSLVNRLEWMQKAYPLSCDDVILQKTSYSFDVSVWELLWWMYNGASVSFLKPDAHKDPQELVEAIFNHKVTVMHFVPSMLGAFLNYLKEHPAALEKLGSLVQVFTSGEALTVHQNNTFFELLSTVSLMNLYGPTEAAIDVSYFKCAANATLIPIGKPIDNIQLYILNNTLQLVPVGVVGKLYISGAGLARGYLNKEELTAEKFIE</sequence>
<evidence type="ECO:0000256" key="1">
    <source>
        <dbReference type="ARBA" id="ARBA00022450"/>
    </source>
</evidence>
<reference evidence="4 5" key="1">
    <citation type="journal article" date="2018" name="Int. J. Syst. Evol. Microbiol.">
        <title>Flavobacterium chryseum sp. nov. and Flavobacterium psychroterrae sp. nov., novel environmental bacteria isolated from Antarctica.</title>
        <authorList>
            <person name="Kralova S."/>
            <person name="Svec P."/>
            <person name="Busse H.J."/>
            <person name="Stankova E."/>
            <person name="Vaczi P."/>
            <person name="Sedlacek I."/>
        </authorList>
    </citation>
    <scope>NUCLEOTIDE SEQUENCE [LARGE SCALE GENOMIC DNA]</scope>
    <source>
        <strain evidence="4 5">CCM 8827</strain>
    </source>
</reference>
<keyword evidence="1" id="KW-0596">Phosphopantetheine</keyword>
<dbReference type="PROSITE" id="PS00455">
    <property type="entry name" value="AMP_BINDING"/>
    <property type="match status" value="1"/>
</dbReference>
<comment type="caution">
    <text evidence="4">The sequence shown here is derived from an EMBL/GenBank/DDBJ whole genome shotgun (WGS) entry which is preliminary data.</text>
</comment>
<evidence type="ECO:0000313" key="5">
    <source>
        <dbReference type="Proteomes" id="UP000722625"/>
    </source>
</evidence>
<dbReference type="PANTHER" id="PTHR44845:SF7">
    <property type="entry name" value="PLIPASTATIN SYNTHASE SUBUNIT D"/>
    <property type="match status" value="1"/>
</dbReference>
<evidence type="ECO:0000259" key="3">
    <source>
        <dbReference type="Pfam" id="PF00501"/>
    </source>
</evidence>
<dbReference type="InterPro" id="IPR010071">
    <property type="entry name" value="AA_adenyl_dom"/>
</dbReference>
<dbReference type="Gene3D" id="3.30.559.30">
    <property type="entry name" value="Nonribosomal peptide synthetase, condensation domain"/>
    <property type="match status" value="1"/>
</dbReference>